<evidence type="ECO:0000256" key="1">
    <source>
        <dbReference type="SAM" id="MobiDB-lite"/>
    </source>
</evidence>
<reference evidence="3 4" key="1">
    <citation type="journal article" date="2013" name="PLoS Genet.">
        <title>Distinctive expansion of potential virulence genes in the genome of the oomycete fish pathogen Saprolegnia parasitica.</title>
        <authorList>
            <person name="Jiang R.H."/>
            <person name="de Bruijn I."/>
            <person name="Haas B.J."/>
            <person name="Belmonte R."/>
            <person name="Lobach L."/>
            <person name="Christie J."/>
            <person name="van den Ackerveken G."/>
            <person name="Bottin A."/>
            <person name="Bulone V."/>
            <person name="Diaz-Moreno S.M."/>
            <person name="Dumas B."/>
            <person name="Fan L."/>
            <person name="Gaulin E."/>
            <person name="Govers F."/>
            <person name="Grenville-Briggs L.J."/>
            <person name="Horner N.R."/>
            <person name="Levin J.Z."/>
            <person name="Mammella M."/>
            <person name="Meijer H.J."/>
            <person name="Morris P."/>
            <person name="Nusbaum C."/>
            <person name="Oome S."/>
            <person name="Phillips A.J."/>
            <person name="van Rooyen D."/>
            <person name="Rzeszutek E."/>
            <person name="Saraiva M."/>
            <person name="Secombes C.J."/>
            <person name="Seidl M.F."/>
            <person name="Snel B."/>
            <person name="Stassen J.H."/>
            <person name="Sykes S."/>
            <person name="Tripathy S."/>
            <person name="van den Berg H."/>
            <person name="Vega-Arreguin J.C."/>
            <person name="Wawra S."/>
            <person name="Young S.K."/>
            <person name="Zeng Q."/>
            <person name="Dieguez-Uribeondo J."/>
            <person name="Russ C."/>
            <person name="Tyler B.M."/>
            <person name="van West P."/>
        </authorList>
    </citation>
    <scope>NUCLEOTIDE SEQUENCE [LARGE SCALE GENOMIC DNA]</scope>
    <source>
        <strain evidence="3 4">CBS 223.65</strain>
    </source>
</reference>
<evidence type="ECO:0000313" key="4">
    <source>
        <dbReference type="Proteomes" id="UP000030745"/>
    </source>
</evidence>
<dbReference type="VEuPathDB" id="FungiDB:SPRG_10885"/>
<dbReference type="CDD" id="cd01763">
    <property type="entry name" value="Ubl_SUMO_like"/>
    <property type="match status" value="1"/>
</dbReference>
<dbReference type="OrthoDB" id="442921at2759"/>
<feature type="domain" description="Ubiquitin-like" evidence="2">
    <location>
        <begin position="342"/>
        <end position="417"/>
    </location>
</feature>
<dbReference type="Proteomes" id="UP000030745">
    <property type="component" value="Unassembled WGS sequence"/>
</dbReference>
<feature type="compositionally biased region" description="Low complexity" evidence="1">
    <location>
        <begin position="17"/>
        <end position="31"/>
    </location>
</feature>
<dbReference type="Gene3D" id="3.10.20.90">
    <property type="entry name" value="Phosphatidylinositol 3-kinase Catalytic Subunit, Chain A, domain 1"/>
    <property type="match status" value="1"/>
</dbReference>
<organism evidence="3 4">
    <name type="scientific">Saprolegnia parasitica (strain CBS 223.65)</name>
    <dbReference type="NCBI Taxonomy" id="695850"/>
    <lineage>
        <taxon>Eukaryota</taxon>
        <taxon>Sar</taxon>
        <taxon>Stramenopiles</taxon>
        <taxon>Oomycota</taxon>
        <taxon>Saprolegniomycetes</taxon>
        <taxon>Saprolegniales</taxon>
        <taxon>Saprolegniaceae</taxon>
        <taxon>Saprolegnia</taxon>
    </lineage>
</organism>
<dbReference type="KEGG" id="spar:SPRG_10885"/>
<dbReference type="InterPro" id="IPR000626">
    <property type="entry name" value="Ubiquitin-like_dom"/>
</dbReference>
<dbReference type="Pfam" id="PF11976">
    <property type="entry name" value="Rad60-SLD"/>
    <property type="match status" value="1"/>
</dbReference>
<name>A0A067C0P5_SAPPC</name>
<feature type="region of interest" description="Disordered" evidence="1">
    <location>
        <begin position="95"/>
        <end position="121"/>
    </location>
</feature>
<gene>
    <name evidence="3" type="ORF">SPRG_10885</name>
</gene>
<feature type="region of interest" description="Disordered" evidence="1">
    <location>
        <begin position="292"/>
        <end position="318"/>
    </location>
</feature>
<dbReference type="OMA" id="IKPEPCA"/>
<dbReference type="STRING" id="695850.A0A067C0P5"/>
<dbReference type="GeneID" id="24132971"/>
<feature type="compositionally biased region" description="Acidic residues" evidence="1">
    <location>
        <begin position="101"/>
        <end position="111"/>
    </location>
</feature>
<evidence type="ECO:0000259" key="2">
    <source>
        <dbReference type="PROSITE" id="PS50053"/>
    </source>
</evidence>
<dbReference type="AlphaFoldDB" id="A0A067C0P5"/>
<feature type="region of interest" description="Disordered" evidence="1">
    <location>
        <begin position="1"/>
        <end position="76"/>
    </location>
</feature>
<dbReference type="RefSeq" id="XP_012205234.1">
    <property type="nucleotide sequence ID" value="XM_012349844.1"/>
</dbReference>
<dbReference type="InterPro" id="IPR029071">
    <property type="entry name" value="Ubiquitin-like_domsf"/>
</dbReference>
<feature type="region of interest" description="Disordered" evidence="1">
    <location>
        <begin position="155"/>
        <end position="174"/>
    </location>
</feature>
<dbReference type="SUPFAM" id="SSF54236">
    <property type="entry name" value="Ubiquitin-like"/>
    <property type="match status" value="1"/>
</dbReference>
<dbReference type="EMBL" id="KK583246">
    <property type="protein sequence ID" value="KDO24098.1"/>
    <property type="molecule type" value="Genomic_DNA"/>
</dbReference>
<sequence length="420" mass="44814">MTPQFVIQPTPKRRTAFESPPASEEATPTTPDQGWIAPLPSMDARGEEEDLDHPPDVLEPQGDGLEALASTSHGVEDAREDVVALQWLGQDASVQGLVESGNEESSADDSSQEVQGGPDALPGLVGEPIVAIAAPNALQAMPLAFAAPVEPIGFASGGESVPSSPVPRPSVDDAETPLLQRHDAFYSSVHLPSRSLASEKPVIAPAQIEDSQEPLVEEVKQSMPFSRTAPADASSHKQHGQVASSPFRISQSQFGQIGKGLPTRLFSQAVDRKIKPEPCATSVARAHATRVQSRTLSIAGGKRPSLSVPKSKNTRPMAQPVTPEAARVPVEQQPCAAKVKPISLQLRDGNGDIVLLRVKPTALLSRVFEEFSKMKKVPSDHYRFYVDGKRLPGDATIAAVELEHDDIIDCLEPQVGGRLV</sequence>
<accession>A0A067C0P5</accession>
<protein>
    <recommendedName>
        <fullName evidence="2">Ubiquitin-like domain-containing protein</fullName>
    </recommendedName>
</protein>
<proteinExistence type="predicted"/>
<keyword evidence="4" id="KW-1185">Reference proteome</keyword>
<dbReference type="InterPro" id="IPR022617">
    <property type="entry name" value="Rad60/SUMO-like_dom"/>
</dbReference>
<dbReference type="PROSITE" id="PS50053">
    <property type="entry name" value="UBIQUITIN_2"/>
    <property type="match status" value="1"/>
</dbReference>
<evidence type="ECO:0000313" key="3">
    <source>
        <dbReference type="EMBL" id="KDO24098.1"/>
    </source>
</evidence>